<dbReference type="EMBL" id="LDAU01000254">
    <property type="protein sequence ID" value="KRW98320.1"/>
    <property type="molecule type" value="Genomic_DNA"/>
</dbReference>
<gene>
    <name evidence="3" type="ORF">PPERSA_02097</name>
</gene>
<evidence type="ECO:0000256" key="1">
    <source>
        <dbReference type="SAM" id="Coils"/>
    </source>
</evidence>
<keyword evidence="1" id="KW-0175">Coiled coil</keyword>
<feature type="transmembrane region" description="Helical" evidence="2">
    <location>
        <begin position="425"/>
        <end position="442"/>
    </location>
</feature>
<protein>
    <submittedName>
        <fullName evidence="3">Uncharacterized protein</fullName>
    </submittedName>
</protein>
<name>A0A0V0Q7X7_PSEPJ</name>
<evidence type="ECO:0000256" key="2">
    <source>
        <dbReference type="SAM" id="Phobius"/>
    </source>
</evidence>
<keyword evidence="2" id="KW-1133">Transmembrane helix</keyword>
<keyword evidence="2" id="KW-0812">Transmembrane</keyword>
<dbReference type="AlphaFoldDB" id="A0A0V0Q7X7"/>
<dbReference type="Proteomes" id="UP000054937">
    <property type="component" value="Unassembled WGS sequence"/>
</dbReference>
<evidence type="ECO:0000313" key="3">
    <source>
        <dbReference type="EMBL" id="KRW98320.1"/>
    </source>
</evidence>
<reference evidence="3 4" key="1">
    <citation type="journal article" date="2015" name="Sci. Rep.">
        <title>Genome of the facultative scuticociliatosis pathogen Pseudocohnilembus persalinus provides insight into its virulence through horizontal gene transfer.</title>
        <authorList>
            <person name="Xiong J."/>
            <person name="Wang G."/>
            <person name="Cheng J."/>
            <person name="Tian M."/>
            <person name="Pan X."/>
            <person name="Warren A."/>
            <person name="Jiang C."/>
            <person name="Yuan D."/>
            <person name="Miao W."/>
        </authorList>
    </citation>
    <scope>NUCLEOTIDE SEQUENCE [LARGE SCALE GENOMIC DNA]</scope>
    <source>
        <strain evidence="3">36N120E</strain>
    </source>
</reference>
<keyword evidence="4" id="KW-1185">Reference proteome</keyword>
<feature type="coiled-coil region" evidence="1">
    <location>
        <begin position="17"/>
        <end position="128"/>
    </location>
</feature>
<evidence type="ECO:0000313" key="4">
    <source>
        <dbReference type="Proteomes" id="UP000054937"/>
    </source>
</evidence>
<proteinExistence type="predicted"/>
<dbReference type="InParanoid" id="A0A0V0Q7X7"/>
<organism evidence="3 4">
    <name type="scientific">Pseudocohnilembus persalinus</name>
    <name type="common">Ciliate</name>
    <dbReference type="NCBI Taxonomy" id="266149"/>
    <lineage>
        <taxon>Eukaryota</taxon>
        <taxon>Sar</taxon>
        <taxon>Alveolata</taxon>
        <taxon>Ciliophora</taxon>
        <taxon>Intramacronucleata</taxon>
        <taxon>Oligohymenophorea</taxon>
        <taxon>Scuticociliatia</taxon>
        <taxon>Philasterida</taxon>
        <taxon>Pseudocohnilembidae</taxon>
        <taxon>Pseudocohnilembus</taxon>
    </lineage>
</organism>
<comment type="caution">
    <text evidence="3">The sequence shown here is derived from an EMBL/GenBank/DDBJ whole genome shotgun (WGS) entry which is preliminary data.</text>
</comment>
<accession>A0A0V0Q7X7</accession>
<keyword evidence="2" id="KW-0472">Membrane</keyword>
<sequence length="443" mass="53590">MKQAYFSTYFFYLTNFIDNIQTEVEKDRREIMNLKQRIQNLQFVPKEERQIEEESNLKNKLGNLEQKIKTKQYEAQQKEQQKVNLDQMEKQIEKKQEQNKQQKEILILKQEQEQKLQKQQEISVVQANSPVQIDKMKEQNKAKQQNQVIPQKNQNIKQNKKAEIISYDNYIQIYQKGSQKFLQENNYLDKKQWTNNLSFVLQEADRIVNGSINKKLDNLVNEKAWDKYGSAIYKEIFDYFLRKQIKGDMLPETNPNTPYIKQILKQFEEKYKYDYSENKNMKKEILWICLYGMLIKMLDLQGHTVPQQFILGFLFDEMKYLLHNKWDKTNYAPDGFQKIYQANSNDFKSHWVQQLEADIILLLYIISTDFLYLLQTGKMIQKLNYGSVFRQKIFEMSGKYFQLFPNDCFLVLYFFPFFSVQIKKIWPFVLIFIFFFSIIKIFY</sequence>